<protein>
    <recommendedName>
        <fullName evidence="3">ATPase family associated with various cellular activities (AAA)</fullName>
    </recommendedName>
</protein>
<keyword evidence="2" id="KW-1185">Reference proteome</keyword>
<dbReference type="Proteomes" id="UP000198640">
    <property type="component" value="Unassembled WGS sequence"/>
</dbReference>
<proteinExistence type="predicted"/>
<sequence>MPHSPELAGGEGFTFEGDAVAFYLTALLDEAYAPGIDDRTVVRVSVQQRDFGEPLDDVIVDFEEAAKNPARLSLQVKRSLTISDAKTNTDFRDIIRDSWATLKKPDFRINADRYGAAVGTVTPAKERALRTLCDWARESLTADHFDARFAQGGSASEDIKAVKNDVVALLEETKRAPCTGEEVHRFLAHFVMIQFDFLREGATDPPDAINRIRDCLAPDDAAKAPLVWSKLVQLARASAGKSGQFDRARLVQLISPVARLRGAPSLRLDLDKLTELAKSYANLIPDDVGGTKLDRALLLENVDAKLTTARVVQVRGLPGSGKSVLVRRAVQRALECGPVLFLKAEQLEGTSWISYATSQGLSGAPLEQLLVEIGAAGTPILFIDAIDRIERERQPIILDVIRTIMGSPLLDNWHLVVSLRDTGIEVLRNWLGHFLDVLKVETLEVGQLSDQEAETLAKAKPHLRPLLFGSPQAKEIVRRPFFAKVLNQSHVADPSAPTFAPQSELDLIENWWRRGGYNESGQSAIGRQRALLDLAHVRARQLSQPIGLSQLTSVAHIDDLRSDGILQNAREGISVRFAHDIFFEWAFFHVLAERRARWMEEIKVCGEPPAVARVVELVSQWEYARGEDWTAYLAQTEGSELRAQWLRAWLVGPLGTSRFEVDEGQFATAVFADDFRLFRKALVWFQAEKTSPNANILAGDLPQEQRQRFADLLGWPSDFAAWRRLIAFILRRISDIPQRLYPEIVAIFEVWQNALADLRNPTSRDLLQQCASWLAAIDAISTANGPDENSAYWEKVPGLDALRKSLGQILLRSSRAEPTFAADYLQRVSNSERIRDDAFHDIIAYSRILAQSLPQSVVGLSLAFLRKELPDEQVAREKQELHDTAEWRKVVLAKPETERSRQEKMALSGGFYLRTVGDFSYHDWERLSIHDDHRSFWPPSPLREPFHSLFQSSPDEALRLCRKLCNHAMTAWRQLHRHSHDRGGTPIPLELTFPWGTQRFWGTDQEYLWFRSTWAPQAIGCGFMALEEWCFAELARSRPVDELIQQIVEGNECIAILGIASMLALHTETVSEATLPLVTSQRLLAADHNRWAQDLSPTASLIGFTSRTDRPHIEAIQAANARPVRKTQLSCMVPRFVFATGPIRDRARQAILNFKNDLPYQYEEHRNNPREREHLTAQALEYAELADPQNYQAYRTKEDSDQIAIVHVSPSAAKPENVARAEEASKRLKQTGLWTWASKSFEEKTLSDTYTVEGAIALAREADASDLFEHSNEENEEELLGMRRGAVAATAAIALNFRDGRTQEDLEWARDVLRRAIRLPEKPDLMWSPGSVIPWHQAIYVARGLAADLREGTAAQSAARDLLGLIAHPLEVVSLAALEEACKLWPKDPKLTWAALILAFSLCHVPPRPRDQARQHGEALHSSSEAQAAVDAALAFYKNGSGWASLPLPPPAWVKVEPGKGRRGHQSYEDYDADDATDAAEVWGEPDVFWHSKQAAEILQRIPFDEVLNSSAKSALLDFLAGVLDWTNQKNAPPWVKPRRRDRSATQIFEWTHALGSRLGHVAGLLPLADFQARFLDPILGLEGENCWALLSPFASTHVCAYVYDAPVVPADAVATLDLCLGRLLQDSAFKREAYRSGEFSGFDQPQLVRTLMFVSVERADLAARYVNGDWSEISRILPLIDRFIRAGGWAASVMDPFLTLCERARANYSAEAFADQVLAIIGDGPDNLKGWHGTFIPARIAELVQHFAHRDAPMTLAIAQNFLRILDMLVDMGDRRSAALQLGEAFREVRLPS</sequence>
<evidence type="ECO:0000313" key="2">
    <source>
        <dbReference type="Proteomes" id="UP000198640"/>
    </source>
</evidence>
<gene>
    <name evidence="1" type="ORF">SAMN05421881_10181</name>
</gene>
<dbReference type="EMBL" id="FNOY01000018">
    <property type="protein sequence ID" value="SDY09612.1"/>
    <property type="molecule type" value="Genomic_DNA"/>
</dbReference>
<dbReference type="RefSeq" id="WP_090413306.1">
    <property type="nucleotide sequence ID" value="NZ_FNOY01000018.1"/>
</dbReference>
<evidence type="ECO:0000313" key="1">
    <source>
        <dbReference type="EMBL" id="SDY09612.1"/>
    </source>
</evidence>
<dbReference type="STRING" id="44576.SAMN05421881_10181"/>
<dbReference type="OrthoDB" id="2080133at2"/>
<organism evidence="1 2">
    <name type="scientific">Nitrosomonas halophila</name>
    <dbReference type="NCBI Taxonomy" id="44576"/>
    <lineage>
        <taxon>Bacteria</taxon>
        <taxon>Pseudomonadati</taxon>
        <taxon>Pseudomonadota</taxon>
        <taxon>Betaproteobacteria</taxon>
        <taxon>Nitrosomonadales</taxon>
        <taxon>Nitrosomonadaceae</taxon>
        <taxon>Nitrosomonas</taxon>
    </lineage>
</organism>
<dbReference type="InterPro" id="IPR027417">
    <property type="entry name" value="P-loop_NTPase"/>
</dbReference>
<reference evidence="1 2" key="1">
    <citation type="submission" date="2016-10" db="EMBL/GenBank/DDBJ databases">
        <authorList>
            <person name="de Groot N.N."/>
        </authorList>
    </citation>
    <scope>NUCLEOTIDE SEQUENCE [LARGE SCALE GENOMIC DNA]</scope>
    <source>
        <strain evidence="1 2">Nm1</strain>
    </source>
</reference>
<accession>A0A1H3H248</accession>
<evidence type="ECO:0008006" key="3">
    <source>
        <dbReference type="Google" id="ProtNLM"/>
    </source>
</evidence>
<name>A0A1H3H248_9PROT</name>
<dbReference type="SUPFAM" id="SSF52540">
    <property type="entry name" value="P-loop containing nucleoside triphosphate hydrolases"/>
    <property type="match status" value="1"/>
</dbReference>